<name>A0A1I3XMP4_HALDA</name>
<dbReference type="Pfam" id="PF08240">
    <property type="entry name" value="ADH_N"/>
    <property type="match status" value="1"/>
</dbReference>
<dbReference type="GO" id="GO:0003960">
    <property type="term" value="F:quinone reductase (NADPH) activity"/>
    <property type="evidence" value="ECO:0007669"/>
    <property type="project" value="InterPro"/>
</dbReference>
<dbReference type="GO" id="GO:0035925">
    <property type="term" value="F:mRNA 3'-UTR AU-rich region binding"/>
    <property type="evidence" value="ECO:0007669"/>
    <property type="project" value="TreeGrafter"/>
</dbReference>
<dbReference type="PROSITE" id="PS01162">
    <property type="entry name" value="QOR_ZETA_CRYSTAL"/>
    <property type="match status" value="1"/>
</dbReference>
<feature type="domain" description="Enoyl reductase (ER)" evidence="3">
    <location>
        <begin position="10"/>
        <end position="322"/>
    </location>
</feature>
<gene>
    <name evidence="4" type="ORF">SAMN04487936_10938</name>
</gene>
<evidence type="ECO:0000259" key="3">
    <source>
        <dbReference type="SMART" id="SM00829"/>
    </source>
</evidence>
<dbReference type="GO" id="GO:0005829">
    <property type="term" value="C:cytosol"/>
    <property type="evidence" value="ECO:0007669"/>
    <property type="project" value="TreeGrafter"/>
</dbReference>
<protein>
    <submittedName>
        <fullName evidence="4">NADPH2:quinone reductase</fullName>
    </submittedName>
</protein>
<dbReference type="InterPro" id="IPR047618">
    <property type="entry name" value="QOR-like"/>
</dbReference>
<dbReference type="InterPro" id="IPR013154">
    <property type="entry name" value="ADH-like_N"/>
</dbReference>
<dbReference type="Gene3D" id="3.40.50.720">
    <property type="entry name" value="NAD(P)-binding Rossmann-like Domain"/>
    <property type="match status" value="1"/>
</dbReference>
<keyword evidence="2" id="KW-0560">Oxidoreductase</keyword>
<sequence length="324" mass="34378">MKAIQFKEFGDPSVLEKVDVAKPELAEGEVLVKVSAIGVNYADTARREGAYVVPTPLPFIPGAEVAGTVEEVGEGSTRFKKGDRVVTLIGSGGYSEYVKTKENTLIPIPAGVSDETAVALPLQGLTAYHVLTTMGRMEKGETVLVHAAAGGVGSLAVQLAKIFGAGKVIATASTSEKLKLAADLGADHAINYTNANWREEVMEATDGKGVDVALEMAGGNVFHETVKCMRGFGRVVVYGVASGDPASMYPSGLMNRNLSVIGFFLPQIMKKPVLFEKSLNQLLQMVNTGGLKLTVGGVFDLEEAAHVHEMMQERKTKGKIVLKP</sequence>
<dbReference type="InterPro" id="IPR002364">
    <property type="entry name" value="Quin_OxRdtase/zeta-crystal_CS"/>
</dbReference>
<dbReference type="SUPFAM" id="SSF50129">
    <property type="entry name" value="GroES-like"/>
    <property type="match status" value="1"/>
</dbReference>
<keyword evidence="5" id="KW-1185">Reference proteome</keyword>
<dbReference type="EMBL" id="FOSB01000009">
    <property type="protein sequence ID" value="SFK20812.1"/>
    <property type="molecule type" value="Genomic_DNA"/>
</dbReference>
<proteinExistence type="predicted"/>
<accession>A0A1I3XMP4</accession>
<dbReference type="InterPro" id="IPR011032">
    <property type="entry name" value="GroES-like_sf"/>
</dbReference>
<dbReference type="SUPFAM" id="SSF51735">
    <property type="entry name" value="NAD(P)-binding Rossmann-fold domains"/>
    <property type="match status" value="1"/>
</dbReference>
<keyword evidence="1" id="KW-0521">NADP</keyword>
<dbReference type="RefSeq" id="WP_075037354.1">
    <property type="nucleotide sequence ID" value="NZ_FOSB01000009.1"/>
</dbReference>
<dbReference type="InterPro" id="IPR013149">
    <property type="entry name" value="ADH-like_C"/>
</dbReference>
<dbReference type="InterPro" id="IPR036291">
    <property type="entry name" value="NAD(P)-bd_dom_sf"/>
</dbReference>
<dbReference type="GO" id="GO:0008270">
    <property type="term" value="F:zinc ion binding"/>
    <property type="evidence" value="ECO:0007669"/>
    <property type="project" value="InterPro"/>
</dbReference>
<dbReference type="AlphaFoldDB" id="A0A1I3XMP4"/>
<evidence type="ECO:0000313" key="5">
    <source>
        <dbReference type="Proteomes" id="UP000183557"/>
    </source>
</evidence>
<evidence type="ECO:0000313" key="4">
    <source>
        <dbReference type="EMBL" id="SFK20812.1"/>
    </source>
</evidence>
<dbReference type="Pfam" id="PF00107">
    <property type="entry name" value="ADH_zinc_N"/>
    <property type="match status" value="1"/>
</dbReference>
<dbReference type="CDD" id="cd05286">
    <property type="entry name" value="QOR2"/>
    <property type="match status" value="1"/>
</dbReference>
<reference evidence="5" key="1">
    <citation type="submission" date="2016-10" db="EMBL/GenBank/DDBJ databases">
        <authorList>
            <person name="Varghese N."/>
            <person name="Submissions S."/>
        </authorList>
    </citation>
    <scope>NUCLEOTIDE SEQUENCE [LARGE SCALE GENOMIC DNA]</scope>
    <source>
        <strain evidence="5">CGMCC 1.3704</strain>
    </source>
</reference>
<dbReference type="Proteomes" id="UP000183557">
    <property type="component" value="Unassembled WGS sequence"/>
</dbReference>
<evidence type="ECO:0000256" key="2">
    <source>
        <dbReference type="ARBA" id="ARBA00023002"/>
    </source>
</evidence>
<dbReference type="OrthoDB" id="9787435at2"/>
<dbReference type="PANTHER" id="PTHR48106:SF13">
    <property type="entry name" value="QUINONE OXIDOREDUCTASE-RELATED"/>
    <property type="match status" value="1"/>
</dbReference>
<dbReference type="SMART" id="SM00829">
    <property type="entry name" value="PKS_ER"/>
    <property type="match status" value="1"/>
</dbReference>
<evidence type="ECO:0000256" key="1">
    <source>
        <dbReference type="ARBA" id="ARBA00022857"/>
    </source>
</evidence>
<dbReference type="STRING" id="240302.BN982_02837"/>
<dbReference type="GO" id="GO:0070402">
    <property type="term" value="F:NADPH binding"/>
    <property type="evidence" value="ECO:0007669"/>
    <property type="project" value="TreeGrafter"/>
</dbReference>
<organism evidence="4 5">
    <name type="scientific">Halobacillus dabanensis</name>
    <dbReference type="NCBI Taxonomy" id="240302"/>
    <lineage>
        <taxon>Bacteria</taxon>
        <taxon>Bacillati</taxon>
        <taxon>Bacillota</taxon>
        <taxon>Bacilli</taxon>
        <taxon>Bacillales</taxon>
        <taxon>Bacillaceae</taxon>
        <taxon>Halobacillus</taxon>
    </lineage>
</organism>
<dbReference type="PANTHER" id="PTHR48106">
    <property type="entry name" value="QUINONE OXIDOREDUCTASE PIG3-RELATED"/>
    <property type="match status" value="1"/>
</dbReference>
<dbReference type="InterPro" id="IPR020843">
    <property type="entry name" value="ER"/>
</dbReference>
<dbReference type="Gene3D" id="3.90.180.10">
    <property type="entry name" value="Medium-chain alcohol dehydrogenases, catalytic domain"/>
    <property type="match status" value="1"/>
</dbReference>